<keyword evidence="3" id="KW-1133">Transmembrane helix</keyword>
<dbReference type="EMBL" id="CAUJNA010002246">
    <property type="protein sequence ID" value="CAJ1392022.1"/>
    <property type="molecule type" value="Genomic_DNA"/>
</dbReference>
<keyword evidence="3" id="KW-0472">Membrane</keyword>
<feature type="non-terminal residue" evidence="5">
    <location>
        <position position="1"/>
    </location>
</feature>
<keyword evidence="1" id="KW-0677">Repeat</keyword>
<dbReference type="InterPro" id="IPR057027">
    <property type="entry name" value="TPR_mt"/>
</dbReference>
<gene>
    <name evidence="5" type="ORF">EVOR1521_LOCUS17222</name>
</gene>
<sequence>ALRRLIAASEAGAVEEAQRSFEELRQVVPSGRFAKPFLWNLVLKACVKARDFPAAEAWFQRLCASRLQPSARSFGKLLAAASAAPHRAEAYFWEGLRHTEPDMAWYGALLDGWAKVDPGRASAWFKRLKEVEVDPRCLKSVAVSLATQGDNEEALAWLEGVEEAELLRVTLAATAEDAEGALRKMEEAGTADLRAYTSAIRAFARQSDAEGARRWLRASAGADAVSFTAAIAGFARRGQLAPAMLLLAEMLEAGLAPGVGTWTAMLGALAQRGDAAAARRWLQEMQNAQLRPDEAALGAVISSSSRAGQADEALQMLRAMRSAEQAPGVVSYTAVIAGFARQADKCANSARFAHIFRDPRTPVDRVIKARLRKASQTPKNAKGALKRTEPSLGLSETACGLSLPCCMAAWLLLLAVAARAQAEGGEFPGWQPYDNSAALANGEAEVDSVSVVALVATWPRLRLVELLNVPRQTRPAALEEANRSYAVTCYTETPVQLLEDTVTCQNLSLQMQGGSRVLTGSVACVGSAPCTYHASIESLRENSAFITYGGGLVILFVWLFCTLLGMPGSRKP</sequence>
<accession>A0AA36N7B2</accession>
<feature type="repeat" description="PPR" evidence="2">
    <location>
        <begin position="35"/>
        <end position="69"/>
    </location>
</feature>
<feature type="domain" description="Pentatricopeptide repeat-containing protein-mitochondrial" evidence="4">
    <location>
        <begin position="219"/>
        <end position="318"/>
    </location>
</feature>
<evidence type="ECO:0000256" key="3">
    <source>
        <dbReference type="SAM" id="Phobius"/>
    </source>
</evidence>
<evidence type="ECO:0000256" key="1">
    <source>
        <dbReference type="ARBA" id="ARBA00022737"/>
    </source>
</evidence>
<name>A0AA36N7B2_9DINO</name>
<keyword evidence="6" id="KW-1185">Reference proteome</keyword>
<feature type="repeat" description="PPR" evidence="2">
    <location>
        <begin position="258"/>
        <end position="292"/>
    </location>
</feature>
<keyword evidence="3" id="KW-0812">Transmembrane</keyword>
<dbReference type="Pfam" id="PF23276">
    <property type="entry name" value="TPR_24"/>
    <property type="match status" value="1"/>
</dbReference>
<dbReference type="NCBIfam" id="TIGR00756">
    <property type="entry name" value="PPR"/>
    <property type="match status" value="2"/>
</dbReference>
<evidence type="ECO:0000313" key="5">
    <source>
        <dbReference type="EMBL" id="CAJ1392022.1"/>
    </source>
</evidence>
<organism evidence="5 6">
    <name type="scientific">Effrenium voratum</name>
    <dbReference type="NCBI Taxonomy" id="2562239"/>
    <lineage>
        <taxon>Eukaryota</taxon>
        <taxon>Sar</taxon>
        <taxon>Alveolata</taxon>
        <taxon>Dinophyceae</taxon>
        <taxon>Suessiales</taxon>
        <taxon>Symbiodiniaceae</taxon>
        <taxon>Effrenium</taxon>
    </lineage>
</organism>
<evidence type="ECO:0000259" key="4">
    <source>
        <dbReference type="Pfam" id="PF23276"/>
    </source>
</evidence>
<feature type="repeat" description="PPR" evidence="2">
    <location>
        <begin position="223"/>
        <end position="257"/>
    </location>
</feature>
<dbReference type="InterPro" id="IPR002885">
    <property type="entry name" value="PPR_rpt"/>
</dbReference>
<evidence type="ECO:0000256" key="2">
    <source>
        <dbReference type="PROSITE-ProRule" id="PRU00708"/>
    </source>
</evidence>
<dbReference type="InterPro" id="IPR011990">
    <property type="entry name" value="TPR-like_helical_dom_sf"/>
</dbReference>
<comment type="caution">
    <text evidence="5">The sequence shown here is derived from an EMBL/GenBank/DDBJ whole genome shotgun (WGS) entry which is preliminary data.</text>
</comment>
<dbReference type="Proteomes" id="UP001178507">
    <property type="component" value="Unassembled WGS sequence"/>
</dbReference>
<dbReference type="PROSITE" id="PS51375">
    <property type="entry name" value="PPR"/>
    <property type="match status" value="4"/>
</dbReference>
<proteinExistence type="predicted"/>
<feature type="transmembrane region" description="Helical" evidence="3">
    <location>
        <begin position="545"/>
        <end position="566"/>
    </location>
</feature>
<protein>
    <recommendedName>
        <fullName evidence="4">Pentatricopeptide repeat-containing protein-mitochondrial domain-containing protein</fullName>
    </recommendedName>
</protein>
<reference evidence="5" key="1">
    <citation type="submission" date="2023-08" db="EMBL/GenBank/DDBJ databases">
        <authorList>
            <person name="Chen Y."/>
            <person name="Shah S."/>
            <person name="Dougan E. K."/>
            <person name="Thang M."/>
            <person name="Chan C."/>
        </authorList>
    </citation>
    <scope>NUCLEOTIDE SEQUENCE</scope>
</reference>
<dbReference type="AlphaFoldDB" id="A0AA36N7B2"/>
<dbReference type="PANTHER" id="PTHR47447">
    <property type="entry name" value="OS03G0856100 PROTEIN"/>
    <property type="match status" value="1"/>
</dbReference>
<dbReference type="PANTHER" id="PTHR47447:SF17">
    <property type="entry name" value="OS12G0638900 PROTEIN"/>
    <property type="match status" value="1"/>
</dbReference>
<dbReference type="Pfam" id="PF01535">
    <property type="entry name" value="PPR"/>
    <property type="match status" value="1"/>
</dbReference>
<evidence type="ECO:0000313" key="6">
    <source>
        <dbReference type="Proteomes" id="UP001178507"/>
    </source>
</evidence>
<feature type="repeat" description="PPR" evidence="2">
    <location>
        <begin position="293"/>
        <end position="327"/>
    </location>
</feature>
<dbReference type="Gene3D" id="1.25.40.10">
    <property type="entry name" value="Tetratricopeptide repeat domain"/>
    <property type="match status" value="2"/>
</dbReference>